<evidence type="ECO:0000256" key="2">
    <source>
        <dbReference type="ARBA" id="ARBA00022729"/>
    </source>
</evidence>
<evidence type="ECO:0000313" key="12">
    <source>
        <dbReference type="EMBL" id="SFM04046.1"/>
    </source>
</evidence>
<dbReference type="GO" id="GO:0006508">
    <property type="term" value="P:proteolysis"/>
    <property type="evidence" value="ECO:0007669"/>
    <property type="project" value="InterPro"/>
</dbReference>
<feature type="domain" description="Peptidase S11 D-alanyl-D-alanine carboxypeptidase A N-terminal" evidence="11">
    <location>
        <begin position="136"/>
        <end position="359"/>
    </location>
</feature>
<feature type="active site" description="Proton acceptor" evidence="7">
    <location>
        <position position="169"/>
    </location>
</feature>
<dbReference type="GO" id="GO:0009252">
    <property type="term" value="P:peptidoglycan biosynthetic process"/>
    <property type="evidence" value="ECO:0007669"/>
    <property type="project" value="UniProtKB-KW"/>
</dbReference>
<dbReference type="OrthoDB" id="9795979at2"/>
<feature type="active site" evidence="7">
    <location>
        <position position="226"/>
    </location>
</feature>
<accession>A0A8G2F5J1</accession>
<dbReference type="InterPro" id="IPR001967">
    <property type="entry name" value="Peptidase_S11_N"/>
</dbReference>
<dbReference type="PANTHER" id="PTHR21581:SF6">
    <property type="entry name" value="TRAFFICKING PROTEIN PARTICLE COMPLEX SUBUNIT 12"/>
    <property type="match status" value="1"/>
</dbReference>
<keyword evidence="5" id="KW-0573">Peptidoglycan synthesis</keyword>
<comment type="caution">
    <text evidence="12">The sequence shown here is derived from an EMBL/GenBank/DDBJ whole genome shotgun (WGS) entry which is preliminary data.</text>
</comment>
<dbReference type="Proteomes" id="UP000199581">
    <property type="component" value="Unassembled WGS sequence"/>
</dbReference>
<evidence type="ECO:0000256" key="1">
    <source>
        <dbReference type="ARBA" id="ARBA00007164"/>
    </source>
</evidence>
<keyword evidence="12" id="KW-0645">Protease</keyword>
<evidence type="ECO:0000313" key="13">
    <source>
        <dbReference type="Proteomes" id="UP000199581"/>
    </source>
</evidence>
<feature type="compositionally biased region" description="Low complexity" evidence="10">
    <location>
        <begin position="91"/>
        <end position="109"/>
    </location>
</feature>
<keyword evidence="3" id="KW-0378">Hydrolase</keyword>
<dbReference type="InterPro" id="IPR018044">
    <property type="entry name" value="Peptidase_S11"/>
</dbReference>
<dbReference type="GO" id="GO:0009002">
    <property type="term" value="F:serine-type D-Ala-D-Ala carboxypeptidase activity"/>
    <property type="evidence" value="ECO:0007669"/>
    <property type="project" value="InterPro"/>
</dbReference>
<feature type="binding site" evidence="8">
    <location>
        <position position="329"/>
    </location>
    <ligand>
        <name>substrate</name>
    </ligand>
</feature>
<dbReference type="GO" id="GO:0071555">
    <property type="term" value="P:cell wall organization"/>
    <property type="evidence" value="ECO:0007669"/>
    <property type="project" value="UniProtKB-KW"/>
</dbReference>
<evidence type="ECO:0000256" key="5">
    <source>
        <dbReference type="ARBA" id="ARBA00022984"/>
    </source>
</evidence>
<evidence type="ECO:0000259" key="11">
    <source>
        <dbReference type="Pfam" id="PF00768"/>
    </source>
</evidence>
<dbReference type="PANTHER" id="PTHR21581">
    <property type="entry name" value="D-ALANYL-D-ALANINE CARBOXYPEPTIDASE"/>
    <property type="match status" value="1"/>
</dbReference>
<feature type="active site" description="Acyl-ester intermediate" evidence="7">
    <location>
        <position position="166"/>
    </location>
</feature>
<dbReference type="Gene3D" id="3.40.710.10">
    <property type="entry name" value="DD-peptidase/beta-lactamase superfamily"/>
    <property type="match status" value="1"/>
</dbReference>
<dbReference type="GO" id="GO:0008360">
    <property type="term" value="P:regulation of cell shape"/>
    <property type="evidence" value="ECO:0007669"/>
    <property type="project" value="UniProtKB-KW"/>
</dbReference>
<dbReference type="SUPFAM" id="SSF56601">
    <property type="entry name" value="beta-lactamase/transpeptidase-like"/>
    <property type="match status" value="1"/>
</dbReference>
<dbReference type="EMBL" id="FOTO01000012">
    <property type="protein sequence ID" value="SFM04046.1"/>
    <property type="molecule type" value="Genomic_DNA"/>
</dbReference>
<reference evidence="12 13" key="1">
    <citation type="submission" date="2016-10" db="EMBL/GenBank/DDBJ databases">
        <authorList>
            <person name="Varghese N."/>
            <person name="Submissions S."/>
        </authorList>
    </citation>
    <scope>NUCLEOTIDE SEQUENCE [LARGE SCALE GENOMIC DNA]</scope>
    <source>
        <strain evidence="12 13">DSM 1741</strain>
    </source>
</reference>
<evidence type="ECO:0000256" key="7">
    <source>
        <dbReference type="PIRSR" id="PIRSR618044-1"/>
    </source>
</evidence>
<dbReference type="InterPro" id="IPR012338">
    <property type="entry name" value="Beta-lactam/transpept-like"/>
</dbReference>
<sequence length="398" mass="42158">MTKKCATRFLILLIVYALISGLAGIGFSAFASSGSHVFRASVVPRPEAAGPDTQALVRTEPVEAVSSAPKPPVKKTASSKTKPAVPKSEAAEQATTPAPKQAAKPQAAEAKAKKSLADKVEPAKQAVKPGTSKDLYLNAQAALLINMSTGEVYYEHNPDKTIAPASITKLLTLYIIREALAQGKLAPTTPIPVSATAVKTGGSRMRLKRNEKVPLSELIKGISVVSANNACVAVAEYFGKGDPSKFVAQMNAKAKKIGMINSRFKNPNGLPASGQLSTARDIAKLSVAYLRTFPEALKVHSMTSHTYHGATHRNANTLLRTYKGVDGLKTGFVCDAGYNITATAKRGKTRLVAVVLGAQNSAVRQRETARLLDYGFRRAAKDEKLAKKPSGAAKKPEA</sequence>
<gene>
    <name evidence="12" type="ORF">SAMN05421830_11257</name>
</gene>
<evidence type="ECO:0000256" key="6">
    <source>
        <dbReference type="ARBA" id="ARBA00023316"/>
    </source>
</evidence>
<evidence type="ECO:0000256" key="10">
    <source>
        <dbReference type="SAM" id="MobiDB-lite"/>
    </source>
</evidence>
<dbReference type="AlphaFoldDB" id="A0A8G2F5J1"/>
<keyword evidence="12" id="KW-0121">Carboxypeptidase</keyword>
<evidence type="ECO:0000256" key="3">
    <source>
        <dbReference type="ARBA" id="ARBA00022801"/>
    </source>
</evidence>
<feature type="compositionally biased region" description="Basic and acidic residues" evidence="10">
    <location>
        <begin position="110"/>
        <end position="122"/>
    </location>
</feature>
<comment type="similarity">
    <text evidence="1 9">Belongs to the peptidase S11 family.</text>
</comment>
<dbReference type="PRINTS" id="PR00725">
    <property type="entry name" value="DADACBPTASE1"/>
</dbReference>
<name>A0A8G2F5J1_DESNO</name>
<keyword evidence="4" id="KW-0133">Cell shape</keyword>
<dbReference type="RefSeq" id="WP_092193647.1">
    <property type="nucleotide sequence ID" value="NZ_FOTO01000012.1"/>
</dbReference>
<keyword evidence="6" id="KW-0961">Cell wall biogenesis/degradation</keyword>
<proteinExistence type="inferred from homology"/>
<organism evidence="12 13">
    <name type="scientific">Desulfomicrobium norvegicum (strain DSM 1741 / NCIMB 8310)</name>
    <name type="common">Desulfovibrio baculatus (strain Norway 4)</name>
    <name type="synonym">Desulfovibrio desulfuricans (strain Norway 4)</name>
    <dbReference type="NCBI Taxonomy" id="52561"/>
    <lineage>
        <taxon>Bacteria</taxon>
        <taxon>Pseudomonadati</taxon>
        <taxon>Thermodesulfobacteriota</taxon>
        <taxon>Desulfovibrionia</taxon>
        <taxon>Desulfovibrionales</taxon>
        <taxon>Desulfomicrobiaceae</taxon>
        <taxon>Desulfomicrobium</taxon>
    </lineage>
</organism>
<feature type="region of interest" description="Disordered" evidence="10">
    <location>
        <begin position="61"/>
        <end position="129"/>
    </location>
</feature>
<protein>
    <submittedName>
        <fullName evidence="12">D-alanyl-D-alanine carboxypeptidase (Penicillin-binding protein 5/6)</fullName>
    </submittedName>
</protein>
<keyword evidence="2" id="KW-0732">Signal</keyword>
<evidence type="ECO:0000256" key="4">
    <source>
        <dbReference type="ARBA" id="ARBA00022960"/>
    </source>
</evidence>
<evidence type="ECO:0000256" key="8">
    <source>
        <dbReference type="PIRSR" id="PIRSR618044-2"/>
    </source>
</evidence>
<dbReference type="Pfam" id="PF00768">
    <property type="entry name" value="Peptidase_S11"/>
    <property type="match status" value="1"/>
</dbReference>
<keyword evidence="13" id="KW-1185">Reference proteome</keyword>
<evidence type="ECO:0000256" key="9">
    <source>
        <dbReference type="RuleBase" id="RU004016"/>
    </source>
</evidence>